<proteinExistence type="predicted"/>
<keyword evidence="2" id="KW-1185">Reference proteome</keyword>
<evidence type="ECO:0000313" key="1">
    <source>
        <dbReference type="EMBL" id="MCR2807579.1"/>
    </source>
</evidence>
<accession>A0A9X2MVB5</accession>
<reference evidence="1" key="1">
    <citation type="submission" date="2022-08" db="EMBL/GenBank/DDBJ databases">
        <title>The genomic sequence of strain Paenibacillus sp. SCIV0701.</title>
        <authorList>
            <person name="Zhao H."/>
        </authorList>
    </citation>
    <scope>NUCLEOTIDE SEQUENCE</scope>
    <source>
        <strain evidence="1">SCIV0701</strain>
    </source>
</reference>
<gene>
    <name evidence="1" type="ORF">NQZ67_27185</name>
</gene>
<dbReference type="Proteomes" id="UP001141950">
    <property type="component" value="Unassembled WGS sequence"/>
</dbReference>
<dbReference type="EMBL" id="JANIPJ010000029">
    <property type="protein sequence ID" value="MCR2807579.1"/>
    <property type="molecule type" value="Genomic_DNA"/>
</dbReference>
<comment type="caution">
    <text evidence="1">The sequence shown here is derived from an EMBL/GenBank/DDBJ whole genome shotgun (WGS) entry which is preliminary data.</text>
</comment>
<dbReference type="RefSeq" id="WP_257452169.1">
    <property type="nucleotide sequence ID" value="NZ_JANIPJ010000029.1"/>
</dbReference>
<dbReference type="Pfam" id="PF15428">
    <property type="entry name" value="Imm26"/>
    <property type="match status" value="1"/>
</dbReference>
<evidence type="ECO:0000313" key="2">
    <source>
        <dbReference type="Proteomes" id="UP001141950"/>
    </source>
</evidence>
<sequence length="409" mass="47929">MTISKNGDLEMQEFLAFRLTNEQRPYFGLDPVREEWEEVEIKSGTTVYFDQEDVIRKVIKFDPFYRFHYTEFDTVMATRNRTTILPKTEKGKEKKITPTHIIAPTPSGCSVSFCLTSGKQGSSIHAFNPRNHISLPIDSEDNLHTLDELRHWITNYIETCPPDYFNKVNRMRTMPHRTIKYKPGDIFRFEIDRVHYGFALIIGEKNKMSPLLPAEHSWNSLLTVPLLFRFYELKTTVKDLSIEEICSYPLLRAEFMSDGDIIWGRHDIVGHKQLEDNDIDFPMHLSFLRENHGPYVLRFSWGFGTAIADKPLDEEEVKTILEDMPESDFSNCGVALSPPMHELLQVLDSEPQFGEWSDLLHPNNFRKRQKVYEWFGFPLNLDLDSFNLQHNGYTRRQYVDWVASNYKLL</sequence>
<protein>
    <submittedName>
        <fullName evidence="1">Immunity 26/phosphotriesterase HocA family protein</fullName>
    </submittedName>
</protein>
<dbReference type="InterPro" id="IPR029278">
    <property type="entry name" value="Imm26"/>
</dbReference>
<dbReference type="AlphaFoldDB" id="A0A9X2MVB5"/>
<name>A0A9X2MVB5_9BACL</name>
<organism evidence="1 2">
    <name type="scientific">Paenibacillus soyae</name>
    <dbReference type="NCBI Taxonomy" id="2969249"/>
    <lineage>
        <taxon>Bacteria</taxon>
        <taxon>Bacillati</taxon>
        <taxon>Bacillota</taxon>
        <taxon>Bacilli</taxon>
        <taxon>Bacillales</taxon>
        <taxon>Paenibacillaceae</taxon>
        <taxon>Paenibacillus</taxon>
    </lineage>
</organism>